<keyword evidence="1" id="KW-0472">Membrane</keyword>
<name>A0A975H507_9BURK</name>
<dbReference type="Proteomes" id="UP000663903">
    <property type="component" value="Chromosome"/>
</dbReference>
<feature type="transmembrane region" description="Helical" evidence="1">
    <location>
        <begin position="20"/>
        <end position="36"/>
    </location>
</feature>
<feature type="transmembrane region" description="Helical" evidence="1">
    <location>
        <begin position="213"/>
        <end position="233"/>
    </location>
</feature>
<feature type="transmembrane region" description="Helical" evidence="1">
    <location>
        <begin position="286"/>
        <end position="305"/>
    </location>
</feature>
<evidence type="ECO:0000313" key="3">
    <source>
        <dbReference type="Proteomes" id="UP000663903"/>
    </source>
</evidence>
<accession>A0A975H507</accession>
<feature type="transmembrane region" description="Helical" evidence="1">
    <location>
        <begin position="245"/>
        <end position="266"/>
    </location>
</feature>
<feature type="transmembrane region" description="Helical" evidence="1">
    <location>
        <begin position="145"/>
        <end position="167"/>
    </location>
</feature>
<feature type="transmembrane region" description="Helical" evidence="1">
    <location>
        <begin position="78"/>
        <end position="97"/>
    </location>
</feature>
<evidence type="ECO:0000313" key="2">
    <source>
        <dbReference type="EMBL" id="QTD47433.1"/>
    </source>
</evidence>
<reference evidence="2" key="1">
    <citation type="submission" date="2021-03" db="EMBL/GenBank/DDBJ databases">
        <title>Ottowia sp. 27C isolated from the cloaca of a Giant Asian pond turtle (Heosemys grandis).</title>
        <authorList>
            <person name="Spergser J."/>
            <person name="Busse H.-J."/>
        </authorList>
    </citation>
    <scope>NUCLEOTIDE SEQUENCE</scope>
    <source>
        <strain evidence="2">27C</strain>
    </source>
</reference>
<feature type="transmembrane region" description="Helical" evidence="1">
    <location>
        <begin position="174"/>
        <end position="193"/>
    </location>
</feature>
<evidence type="ECO:0008006" key="4">
    <source>
        <dbReference type="Google" id="ProtNLM"/>
    </source>
</evidence>
<feature type="transmembrane region" description="Helical" evidence="1">
    <location>
        <begin position="342"/>
        <end position="360"/>
    </location>
</feature>
<proteinExistence type="predicted"/>
<dbReference type="EMBL" id="CP071796">
    <property type="protein sequence ID" value="QTD47433.1"/>
    <property type="molecule type" value="Genomic_DNA"/>
</dbReference>
<gene>
    <name evidence="2" type="ORF">J1M35_16145</name>
</gene>
<dbReference type="KEGG" id="otd:J1M35_16145"/>
<feature type="transmembrane region" description="Helical" evidence="1">
    <location>
        <begin position="443"/>
        <end position="466"/>
    </location>
</feature>
<organism evidence="2 3">
    <name type="scientific">Ottowia testudinis</name>
    <dbReference type="NCBI Taxonomy" id="2816950"/>
    <lineage>
        <taxon>Bacteria</taxon>
        <taxon>Pseudomonadati</taxon>
        <taxon>Pseudomonadota</taxon>
        <taxon>Betaproteobacteria</taxon>
        <taxon>Burkholderiales</taxon>
        <taxon>Comamonadaceae</taxon>
        <taxon>Ottowia</taxon>
    </lineage>
</organism>
<feature type="transmembrane region" description="Helical" evidence="1">
    <location>
        <begin position="317"/>
        <end position="336"/>
    </location>
</feature>
<keyword evidence="1" id="KW-0812">Transmembrane</keyword>
<feature type="transmembrane region" description="Helical" evidence="1">
    <location>
        <begin position="104"/>
        <end position="125"/>
    </location>
</feature>
<dbReference type="AlphaFoldDB" id="A0A975H507"/>
<keyword evidence="1" id="KW-1133">Transmembrane helix</keyword>
<feature type="transmembrane region" description="Helical" evidence="1">
    <location>
        <begin position="367"/>
        <end position="390"/>
    </location>
</feature>
<sequence>MTQPSPAIVTQDAARRLPRWALLLLCIAYVIPGYVGREPWKNADITSFGYMLALLDAGHWREWLQPSMMGMVPDSGALLPYWLGAAAMLLLAPLGVAPDFAARVPYMLMLAGTLAATWYGVYHLARHPSAQPVAFAFGGEAEPLDYARALADGSLLALIATLGLAQFSHETTPALAQLFFGTLVFYGLAALPARPLGSWLGLLAGLPGLTLSGAPATALIYAGLGMLALGWPGTGHVGGNARWRALAQMLALAALCVTLALALNLFRWQIAPWRSSWAEWSSLGRLFLWFTWPVWPFVLWTLWRWRRQLLSLRQQRHLGLPLAIASVPVLTTLATLAGDRALLLALPALAALAALALPTFSRSVGALIDWFTVLFFTGWALVIWVVWVAMETGVPAKPAANVARLAPGFEPAFQWAAFLAALLGTLAWFALARWRTGRHRTALWKSVVLPAAGTALCWLLLMTLWLPALDFGRSYAPQMQQVRALIGDAPCVEVHGLGEAQVAAVRFHGGWLTVPARGPVACPWLLVNMGTRSSLPATVALDSWREVGQVRRPTDRNETLHVLRRVARP</sequence>
<evidence type="ECO:0000256" key="1">
    <source>
        <dbReference type="SAM" id="Phobius"/>
    </source>
</evidence>
<feature type="transmembrane region" description="Helical" evidence="1">
    <location>
        <begin position="412"/>
        <end position="431"/>
    </location>
</feature>
<protein>
    <recommendedName>
        <fullName evidence="4">4-amino-4-deoxy-L-arabinose transferase-like glycosyltransferase</fullName>
    </recommendedName>
</protein>
<keyword evidence="3" id="KW-1185">Reference proteome</keyword>